<dbReference type="PANTHER" id="PTHR38050:SF2">
    <property type="entry name" value="FERULOYL ESTERASE C-RELATED"/>
    <property type="match status" value="1"/>
</dbReference>
<feature type="compositionally biased region" description="Basic and acidic residues" evidence="8">
    <location>
        <begin position="1"/>
        <end position="13"/>
    </location>
</feature>
<keyword evidence="7" id="KW-0624">Polysaccharide degradation</keyword>
<keyword evidence="3" id="KW-0858">Xylan degradation</keyword>
<dbReference type="SUPFAM" id="SSF53474">
    <property type="entry name" value="alpha/beta-Hydrolases"/>
    <property type="match status" value="1"/>
</dbReference>
<dbReference type="InterPro" id="IPR029058">
    <property type="entry name" value="AB_hydrolase_fold"/>
</dbReference>
<protein>
    <recommendedName>
        <fullName evidence="11">Polyhydroxybutyrate depolymerase</fullName>
    </recommendedName>
</protein>
<sequence length="269" mass="29302">MKHSMEIDGRTRTWLETPAPETPAPANQAETILFLHGSRQSGSVARNFTDRQFEQLGRVIYPDGVGRHFNDMRVGFRESARTLGIDDVAFLSALLEPHPRAIGCGFSNGGQMLIRMLFDARYQFRAVALFGAPLPTDDNLIQPQGEYTPTPILSVQGTADPLVPYEGGESGIGNDNRGTARSAQNSAETFAQLNGCDDYTDSHSAEDHGGYRVQTWHGANPVRLVTVYKMGHMVPVGKQLDPRLGPGTTATTGAELLTQFLDDAAARTR</sequence>
<keyword evidence="4" id="KW-0732">Signal</keyword>
<evidence type="ECO:0000256" key="6">
    <source>
        <dbReference type="ARBA" id="ARBA00023277"/>
    </source>
</evidence>
<dbReference type="InterPro" id="IPR043595">
    <property type="entry name" value="FaeB/C/D"/>
</dbReference>
<proteinExistence type="predicted"/>
<evidence type="ECO:0000256" key="3">
    <source>
        <dbReference type="ARBA" id="ARBA00022651"/>
    </source>
</evidence>
<feature type="region of interest" description="Disordered" evidence="8">
    <location>
        <begin position="1"/>
        <end position="22"/>
    </location>
</feature>
<keyword evidence="10" id="KW-1185">Reference proteome</keyword>
<dbReference type="EMBL" id="JAMFTQ010000022">
    <property type="protein sequence ID" value="MCP1388693.1"/>
    <property type="molecule type" value="Genomic_DNA"/>
</dbReference>
<dbReference type="PANTHER" id="PTHR38050">
    <property type="match status" value="1"/>
</dbReference>
<evidence type="ECO:0000256" key="8">
    <source>
        <dbReference type="SAM" id="MobiDB-lite"/>
    </source>
</evidence>
<name>A0ABT1G6J5_9CORY</name>
<dbReference type="Gene3D" id="3.40.50.1820">
    <property type="entry name" value="alpha/beta hydrolase"/>
    <property type="match status" value="1"/>
</dbReference>
<dbReference type="RefSeq" id="WP_253579541.1">
    <property type="nucleotide sequence ID" value="NZ_JAMFTQ010000022.1"/>
</dbReference>
<evidence type="ECO:0000256" key="4">
    <source>
        <dbReference type="ARBA" id="ARBA00022729"/>
    </source>
</evidence>
<comment type="subcellular location">
    <subcellularLocation>
        <location evidence="1">Secreted</location>
    </subcellularLocation>
</comment>
<evidence type="ECO:0000256" key="7">
    <source>
        <dbReference type="ARBA" id="ARBA00023326"/>
    </source>
</evidence>
<evidence type="ECO:0000256" key="5">
    <source>
        <dbReference type="ARBA" id="ARBA00022801"/>
    </source>
</evidence>
<evidence type="ECO:0000313" key="10">
    <source>
        <dbReference type="Proteomes" id="UP001204000"/>
    </source>
</evidence>
<reference evidence="9" key="1">
    <citation type="submission" date="2022-05" db="EMBL/GenBank/DDBJ databases">
        <title>Corynebacterium sp. TA-R-1 sp. nov., isolated from human feces.</title>
        <authorList>
            <person name="Shamsuzzaman M."/>
            <person name="Dahal R.H."/>
        </authorList>
    </citation>
    <scope>NUCLEOTIDE SEQUENCE</scope>
    <source>
        <strain evidence="9">TA-R-1</strain>
    </source>
</reference>
<gene>
    <name evidence="9" type="ORF">M5J20_10955</name>
</gene>
<evidence type="ECO:0008006" key="11">
    <source>
        <dbReference type="Google" id="ProtNLM"/>
    </source>
</evidence>
<organism evidence="9 10">
    <name type="scientific">Corynebacterium stercoris</name>
    <dbReference type="NCBI Taxonomy" id="2943490"/>
    <lineage>
        <taxon>Bacteria</taxon>
        <taxon>Bacillati</taxon>
        <taxon>Actinomycetota</taxon>
        <taxon>Actinomycetes</taxon>
        <taxon>Mycobacteriales</taxon>
        <taxon>Corynebacteriaceae</taxon>
        <taxon>Corynebacterium</taxon>
    </lineage>
</organism>
<keyword evidence="2" id="KW-0964">Secreted</keyword>
<dbReference type="Proteomes" id="UP001204000">
    <property type="component" value="Unassembled WGS sequence"/>
</dbReference>
<evidence type="ECO:0000256" key="2">
    <source>
        <dbReference type="ARBA" id="ARBA00022525"/>
    </source>
</evidence>
<keyword evidence="5" id="KW-0378">Hydrolase</keyword>
<accession>A0ABT1G6J5</accession>
<comment type="caution">
    <text evidence="9">The sequence shown here is derived from an EMBL/GenBank/DDBJ whole genome shotgun (WGS) entry which is preliminary data.</text>
</comment>
<evidence type="ECO:0000313" key="9">
    <source>
        <dbReference type="EMBL" id="MCP1388693.1"/>
    </source>
</evidence>
<keyword evidence="6" id="KW-0119">Carbohydrate metabolism</keyword>
<evidence type="ECO:0000256" key="1">
    <source>
        <dbReference type="ARBA" id="ARBA00004613"/>
    </source>
</evidence>